<dbReference type="Proteomes" id="UP000001572">
    <property type="component" value="Chromosome"/>
</dbReference>
<dbReference type="RefSeq" id="WP_011971755.1">
    <property type="nucleotide sequence ID" value="NC_009633.1"/>
</dbReference>
<dbReference type="KEGG" id="amt:Amet_0621"/>
<name>A6TKX9_ALKMQ</name>
<accession>A6TKX9</accession>
<keyword evidence="2" id="KW-1185">Reference proteome</keyword>
<sequence>MKKTLNFTSILIIMIMLLTTIVPSFALESNDSPYVYTRDGVEHTVKVIVDNNKERVVERTDSDGNTFITTYDKINNMIIREEKANGLNAQSVSEPVIMDLNVYNSNHTVSPRHIEDDVEVIYRGTIFKDHYYRRRDIVTSVSHSVWYNLTIDDDSIATPALNPSNSSDATTIRRATYFRDDIEMLDSRGSSFAGGIVVEVLTMDLSTAKSFVVGTSLSLSNSYQSTRSGDYEDAVFDALYAFTNVIFPFSIIIDGALSCAAAQNAKNSFNLIKQSL</sequence>
<organism evidence="1 2">
    <name type="scientific">Alkaliphilus metalliredigens (strain QYMF)</name>
    <dbReference type="NCBI Taxonomy" id="293826"/>
    <lineage>
        <taxon>Bacteria</taxon>
        <taxon>Bacillati</taxon>
        <taxon>Bacillota</taxon>
        <taxon>Clostridia</taxon>
        <taxon>Peptostreptococcales</taxon>
        <taxon>Natronincolaceae</taxon>
        <taxon>Alkaliphilus</taxon>
    </lineage>
</organism>
<dbReference type="AlphaFoldDB" id="A6TKX9"/>
<proteinExistence type="predicted"/>
<dbReference type="HOGENOM" id="CLU_1006991_0_0_9"/>
<evidence type="ECO:0000313" key="2">
    <source>
        <dbReference type="Proteomes" id="UP000001572"/>
    </source>
</evidence>
<protein>
    <submittedName>
        <fullName evidence="1">Uncharacterized protein</fullName>
    </submittedName>
</protein>
<gene>
    <name evidence="1" type="ordered locus">Amet_0621</name>
</gene>
<dbReference type="EMBL" id="CP000724">
    <property type="protein sequence ID" value="ABR46847.1"/>
    <property type="molecule type" value="Genomic_DNA"/>
</dbReference>
<evidence type="ECO:0000313" key="1">
    <source>
        <dbReference type="EMBL" id="ABR46847.1"/>
    </source>
</evidence>
<reference evidence="2" key="1">
    <citation type="journal article" date="2016" name="Genome Announc.">
        <title>Complete genome sequence of Alkaliphilus metalliredigens strain QYMF, an alkaliphilic and metal-reducing bacterium isolated from borax-contaminated leachate ponds.</title>
        <authorList>
            <person name="Hwang C."/>
            <person name="Copeland A."/>
            <person name="Lucas S."/>
            <person name="Lapidus A."/>
            <person name="Barry K."/>
            <person name="Detter J.C."/>
            <person name="Glavina Del Rio T."/>
            <person name="Hammon N."/>
            <person name="Israni S."/>
            <person name="Dalin E."/>
            <person name="Tice H."/>
            <person name="Pitluck S."/>
            <person name="Chertkov O."/>
            <person name="Brettin T."/>
            <person name="Bruce D."/>
            <person name="Han C."/>
            <person name="Schmutz J."/>
            <person name="Larimer F."/>
            <person name="Land M.L."/>
            <person name="Hauser L."/>
            <person name="Kyrpides N."/>
            <person name="Mikhailova N."/>
            <person name="Ye Q."/>
            <person name="Zhou J."/>
            <person name="Richardson P."/>
            <person name="Fields M.W."/>
        </authorList>
    </citation>
    <scope>NUCLEOTIDE SEQUENCE [LARGE SCALE GENOMIC DNA]</scope>
    <source>
        <strain evidence="2">QYMF</strain>
    </source>
</reference>